<dbReference type="EMBL" id="JAFJYH010000288">
    <property type="protein sequence ID" value="KAG4413961.1"/>
    <property type="molecule type" value="Genomic_DNA"/>
</dbReference>
<gene>
    <name evidence="2" type="ORF">IFR04_012928</name>
</gene>
<dbReference type="InterPro" id="IPR051783">
    <property type="entry name" value="NAD(P)-dependent_oxidoreduct"/>
</dbReference>
<dbReference type="PANTHER" id="PTHR48079:SF6">
    <property type="entry name" value="NAD(P)-BINDING DOMAIN-CONTAINING PROTEIN-RELATED"/>
    <property type="match status" value="1"/>
</dbReference>
<dbReference type="SUPFAM" id="SSF51735">
    <property type="entry name" value="NAD(P)-binding Rossmann-fold domains"/>
    <property type="match status" value="1"/>
</dbReference>
<comment type="caution">
    <text evidence="2">The sequence shown here is derived from an EMBL/GenBank/DDBJ whole genome shotgun (WGS) entry which is preliminary data.</text>
</comment>
<dbReference type="Gene3D" id="3.40.50.720">
    <property type="entry name" value="NAD(P)-binding Rossmann-like Domain"/>
    <property type="match status" value="1"/>
</dbReference>
<proteinExistence type="predicted"/>
<evidence type="ECO:0000313" key="3">
    <source>
        <dbReference type="Proteomes" id="UP000664132"/>
    </source>
</evidence>
<feature type="domain" description="NAD-dependent epimerase/dehydratase" evidence="1">
    <location>
        <begin position="6"/>
        <end position="244"/>
    </location>
</feature>
<dbReference type="PANTHER" id="PTHR48079">
    <property type="entry name" value="PROTEIN YEEZ"/>
    <property type="match status" value="1"/>
</dbReference>
<dbReference type="AlphaFoldDB" id="A0A8H7T7Y4"/>
<sequence>MASTKILLTGATGYIGGSILSVLLKPSSGIVPTHAISVLIRGAEKAQTFKDLGVTPILFQSLDESELLRKVASEHDIVIHTASGYHTSSAKSLIQGLGDRVVATGAKVHYMHTTGTSNLGDQPITGAYSEFHIFSDTEPIFTYEKKREALQIYGQRTTDIVAIKTGLSVNVPTTLIMSPTIYGIGTGQFNTLSIQIPSMMRYALAAGKVQMIGNGEGAWDYVHVEDLAELYLILLKRVLAGKEIPIGEKGILFSASGWFRWKDAAKEIADALVQVGGLKSNEVESIGVQEAAKWAGGDALTAELGFASNSRTRSDIGISMGWTPVKKEEDFKKHFLEDAKLVVKNTAPRSW</sequence>
<dbReference type="Proteomes" id="UP000664132">
    <property type="component" value="Unassembled WGS sequence"/>
</dbReference>
<dbReference type="InterPro" id="IPR036291">
    <property type="entry name" value="NAD(P)-bd_dom_sf"/>
</dbReference>
<organism evidence="2 3">
    <name type="scientific">Cadophora malorum</name>
    <dbReference type="NCBI Taxonomy" id="108018"/>
    <lineage>
        <taxon>Eukaryota</taxon>
        <taxon>Fungi</taxon>
        <taxon>Dikarya</taxon>
        <taxon>Ascomycota</taxon>
        <taxon>Pezizomycotina</taxon>
        <taxon>Leotiomycetes</taxon>
        <taxon>Helotiales</taxon>
        <taxon>Ploettnerulaceae</taxon>
        <taxon>Cadophora</taxon>
    </lineage>
</organism>
<evidence type="ECO:0000313" key="2">
    <source>
        <dbReference type="EMBL" id="KAG4413961.1"/>
    </source>
</evidence>
<evidence type="ECO:0000259" key="1">
    <source>
        <dbReference type="Pfam" id="PF01370"/>
    </source>
</evidence>
<reference evidence="2" key="1">
    <citation type="submission" date="2021-02" db="EMBL/GenBank/DDBJ databases">
        <title>Genome sequence Cadophora malorum strain M34.</title>
        <authorList>
            <person name="Stefanovic E."/>
            <person name="Vu D."/>
            <person name="Scully C."/>
            <person name="Dijksterhuis J."/>
            <person name="Roader J."/>
            <person name="Houbraken J."/>
        </authorList>
    </citation>
    <scope>NUCLEOTIDE SEQUENCE</scope>
    <source>
        <strain evidence="2">M34</strain>
    </source>
</reference>
<dbReference type="Pfam" id="PF01370">
    <property type="entry name" value="Epimerase"/>
    <property type="match status" value="1"/>
</dbReference>
<protein>
    <recommendedName>
        <fullName evidence="1">NAD-dependent epimerase/dehydratase domain-containing protein</fullName>
    </recommendedName>
</protein>
<accession>A0A8H7T7Y4</accession>
<name>A0A8H7T7Y4_9HELO</name>
<dbReference type="GO" id="GO:0005737">
    <property type="term" value="C:cytoplasm"/>
    <property type="evidence" value="ECO:0007669"/>
    <property type="project" value="TreeGrafter"/>
</dbReference>
<dbReference type="OrthoDB" id="10262413at2759"/>
<dbReference type="InterPro" id="IPR001509">
    <property type="entry name" value="Epimerase_deHydtase"/>
</dbReference>
<keyword evidence="3" id="KW-1185">Reference proteome</keyword>
<dbReference type="GO" id="GO:0004029">
    <property type="term" value="F:aldehyde dehydrogenase (NAD+) activity"/>
    <property type="evidence" value="ECO:0007669"/>
    <property type="project" value="TreeGrafter"/>
</dbReference>